<dbReference type="InParanoid" id="A0A3N4M252"/>
<evidence type="ECO:0000313" key="1">
    <source>
        <dbReference type="EMBL" id="RPB29130.1"/>
    </source>
</evidence>
<protein>
    <submittedName>
        <fullName evidence="1">Uncharacterized protein</fullName>
    </submittedName>
</protein>
<dbReference type="AlphaFoldDB" id="A0A3N4M252"/>
<accession>A0A3N4M252</accession>
<sequence length="150" mass="16683">MSLYILMSSNLFNALSSAQHHTKSAYPPSNITKTNLYFPLPINKNPIMPFTTPLTPTILLNTANKNTTHHASTTTQRHAVQPSPLTDAQKCQIHNLNSHSFLRTYLLLRVWISSITSIGNIKFSLLSWAAFSTSTMSRLINGPCTTPLED</sequence>
<reference evidence="1 2" key="1">
    <citation type="journal article" date="2018" name="Nat. Ecol. Evol.">
        <title>Pezizomycetes genomes reveal the molecular basis of ectomycorrhizal truffle lifestyle.</title>
        <authorList>
            <person name="Murat C."/>
            <person name="Payen T."/>
            <person name="Noel B."/>
            <person name="Kuo A."/>
            <person name="Morin E."/>
            <person name="Chen J."/>
            <person name="Kohler A."/>
            <person name="Krizsan K."/>
            <person name="Balestrini R."/>
            <person name="Da Silva C."/>
            <person name="Montanini B."/>
            <person name="Hainaut M."/>
            <person name="Levati E."/>
            <person name="Barry K.W."/>
            <person name="Belfiori B."/>
            <person name="Cichocki N."/>
            <person name="Clum A."/>
            <person name="Dockter R.B."/>
            <person name="Fauchery L."/>
            <person name="Guy J."/>
            <person name="Iotti M."/>
            <person name="Le Tacon F."/>
            <person name="Lindquist E.A."/>
            <person name="Lipzen A."/>
            <person name="Malagnac F."/>
            <person name="Mello A."/>
            <person name="Molinier V."/>
            <person name="Miyauchi S."/>
            <person name="Poulain J."/>
            <person name="Riccioni C."/>
            <person name="Rubini A."/>
            <person name="Sitrit Y."/>
            <person name="Splivallo R."/>
            <person name="Traeger S."/>
            <person name="Wang M."/>
            <person name="Zifcakova L."/>
            <person name="Wipf D."/>
            <person name="Zambonelli A."/>
            <person name="Paolocci F."/>
            <person name="Nowrousian M."/>
            <person name="Ottonello S."/>
            <person name="Baldrian P."/>
            <person name="Spatafora J.W."/>
            <person name="Henrissat B."/>
            <person name="Nagy L.G."/>
            <person name="Aury J.M."/>
            <person name="Wincker P."/>
            <person name="Grigoriev I.V."/>
            <person name="Bonfante P."/>
            <person name="Martin F.M."/>
        </authorList>
    </citation>
    <scope>NUCLEOTIDE SEQUENCE [LARGE SCALE GENOMIC DNA]</scope>
    <source>
        <strain evidence="1 2">ATCC MYA-4762</strain>
    </source>
</reference>
<dbReference type="EMBL" id="ML121528">
    <property type="protein sequence ID" value="RPB29130.1"/>
    <property type="molecule type" value="Genomic_DNA"/>
</dbReference>
<dbReference type="Proteomes" id="UP000267821">
    <property type="component" value="Unassembled WGS sequence"/>
</dbReference>
<name>A0A3N4M252_9PEZI</name>
<evidence type="ECO:0000313" key="2">
    <source>
        <dbReference type="Proteomes" id="UP000267821"/>
    </source>
</evidence>
<proteinExistence type="predicted"/>
<keyword evidence="2" id="KW-1185">Reference proteome</keyword>
<organism evidence="1 2">
    <name type="scientific">Terfezia boudieri ATCC MYA-4762</name>
    <dbReference type="NCBI Taxonomy" id="1051890"/>
    <lineage>
        <taxon>Eukaryota</taxon>
        <taxon>Fungi</taxon>
        <taxon>Dikarya</taxon>
        <taxon>Ascomycota</taxon>
        <taxon>Pezizomycotina</taxon>
        <taxon>Pezizomycetes</taxon>
        <taxon>Pezizales</taxon>
        <taxon>Pezizaceae</taxon>
        <taxon>Terfezia</taxon>
    </lineage>
</organism>
<gene>
    <name evidence="1" type="ORF">L211DRAFT_259473</name>
</gene>